<dbReference type="AlphaFoldDB" id="A0AAE0HDK2"/>
<feature type="signal peptide" evidence="2">
    <location>
        <begin position="1"/>
        <end position="20"/>
    </location>
</feature>
<dbReference type="RefSeq" id="XP_062658077.1">
    <property type="nucleotide sequence ID" value="XM_062799058.1"/>
</dbReference>
<reference evidence="3" key="2">
    <citation type="submission" date="2023-06" db="EMBL/GenBank/DDBJ databases">
        <authorList>
            <consortium name="Lawrence Berkeley National Laboratory"/>
            <person name="Haridas S."/>
            <person name="Hensen N."/>
            <person name="Bonometti L."/>
            <person name="Westerberg I."/>
            <person name="Brannstrom I.O."/>
            <person name="Guillou S."/>
            <person name="Cros-Aarteil S."/>
            <person name="Calhoun S."/>
            <person name="Kuo A."/>
            <person name="Mondo S."/>
            <person name="Pangilinan J."/>
            <person name="Riley R."/>
            <person name="Labutti K."/>
            <person name="Andreopoulos B."/>
            <person name="Lipzen A."/>
            <person name="Chen C."/>
            <person name="Yanf M."/>
            <person name="Daum C."/>
            <person name="Ng V."/>
            <person name="Clum A."/>
            <person name="Steindorff A."/>
            <person name="Ohm R."/>
            <person name="Martin F."/>
            <person name="Silar P."/>
            <person name="Natvig D."/>
            <person name="Lalanne C."/>
            <person name="Gautier V."/>
            <person name="Ament-Velasquez S.L."/>
            <person name="Kruys A."/>
            <person name="Hutchinson M.I."/>
            <person name="Powell A.J."/>
            <person name="Barry K."/>
            <person name="Miller A.N."/>
            <person name="Grigoriev I.V."/>
            <person name="Debuchy R."/>
            <person name="Gladieux P."/>
            <person name="Thoren M.H."/>
            <person name="Johannesson H."/>
        </authorList>
    </citation>
    <scope>NUCLEOTIDE SEQUENCE</scope>
    <source>
        <strain evidence="3">CBS 168.71</strain>
    </source>
</reference>
<keyword evidence="2" id="KW-0732">Signal</keyword>
<dbReference type="GeneID" id="87836006"/>
<reference evidence="3" key="1">
    <citation type="journal article" date="2023" name="Mol. Phylogenet. Evol.">
        <title>Genome-scale phylogeny and comparative genomics of the fungal order Sordariales.</title>
        <authorList>
            <person name="Hensen N."/>
            <person name="Bonometti L."/>
            <person name="Westerberg I."/>
            <person name="Brannstrom I.O."/>
            <person name="Guillou S."/>
            <person name="Cros-Aarteil S."/>
            <person name="Calhoun S."/>
            <person name="Haridas S."/>
            <person name="Kuo A."/>
            <person name="Mondo S."/>
            <person name="Pangilinan J."/>
            <person name="Riley R."/>
            <person name="LaButti K."/>
            <person name="Andreopoulos B."/>
            <person name="Lipzen A."/>
            <person name="Chen C."/>
            <person name="Yan M."/>
            <person name="Daum C."/>
            <person name="Ng V."/>
            <person name="Clum A."/>
            <person name="Steindorff A."/>
            <person name="Ohm R.A."/>
            <person name="Martin F."/>
            <person name="Silar P."/>
            <person name="Natvig D.O."/>
            <person name="Lalanne C."/>
            <person name="Gautier V."/>
            <person name="Ament-Velasquez S.L."/>
            <person name="Kruys A."/>
            <person name="Hutchinson M.I."/>
            <person name="Powell A.J."/>
            <person name="Barry K."/>
            <person name="Miller A.N."/>
            <person name="Grigoriev I.V."/>
            <person name="Debuchy R."/>
            <person name="Gladieux P."/>
            <person name="Hiltunen Thoren M."/>
            <person name="Johannesson H."/>
        </authorList>
    </citation>
    <scope>NUCLEOTIDE SEQUENCE</scope>
    <source>
        <strain evidence="3">CBS 168.71</strain>
    </source>
</reference>
<comment type="caution">
    <text evidence="3">The sequence shown here is derived from an EMBL/GenBank/DDBJ whole genome shotgun (WGS) entry which is preliminary data.</text>
</comment>
<dbReference type="EMBL" id="JAUEPN010000005">
    <property type="protein sequence ID" value="KAK3294563.1"/>
    <property type="molecule type" value="Genomic_DNA"/>
</dbReference>
<accession>A0AAE0HDK2</accession>
<evidence type="ECO:0000313" key="4">
    <source>
        <dbReference type="Proteomes" id="UP001278766"/>
    </source>
</evidence>
<proteinExistence type="predicted"/>
<name>A0AAE0HDK2_9PEZI</name>
<sequence length="113" mass="11109">MRYLLIVNFTYSILLLLLTGGEIGGGGLGRGVGGGILAAGGLGPLGGGLGDGGLGGGGLGGGALGPVGFLLLSLPSAASTLLLLMIFINNDIPIVVNHLPSWPRRRRPAPLAS</sequence>
<keyword evidence="4" id="KW-1185">Reference proteome</keyword>
<keyword evidence="1" id="KW-0812">Transmembrane</keyword>
<keyword evidence="1" id="KW-0472">Membrane</keyword>
<feature type="transmembrane region" description="Helical" evidence="1">
    <location>
        <begin position="67"/>
        <end position="88"/>
    </location>
</feature>
<organism evidence="3 4">
    <name type="scientific">Chaetomium fimeti</name>
    <dbReference type="NCBI Taxonomy" id="1854472"/>
    <lineage>
        <taxon>Eukaryota</taxon>
        <taxon>Fungi</taxon>
        <taxon>Dikarya</taxon>
        <taxon>Ascomycota</taxon>
        <taxon>Pezizomycotina</taxon>
        <taxon>Sordariomycetes</taxon>
        <taxon>Sordariomycetidae</taxon>
        <taxon>Sordariales</taxon>
        <taxon>Chaetomiaceae</taxon>
        <taxon>Chaetomium</taxon>
    </lineage>
</organism>
<evidence type="ECO:0000256" key="2">
    <source>
        <dbReference type="SAM" id="SignalP"/>
    </source>
</evidence>
<protein>
    <submittedName>
        <fullName evidence="3">Uncharacterized protein</fullName>
    </submittedName>
</protein>
<gene>
    <name evidence="3" type="ORF">B0H64DRAFT_190254</name>
</gene>
<evidence type="ECO:0000256" key="1">
    <source>
        <dbReference type="SAM" id="Phobius"/>
    </source>
</evidence>
<keyword evidence="1" id="KW-1133">Transmembrane helix</keyword>
<evidence type="ECO:0000313" key="3">
    <source>
        <dbReference type="EMBL" id="KAK3294563.1"/>
    </source>
</evidence>
<feature type="chain" id="PRO_5042194646" evidence="2">
    <location>
        <begin position="21"/>
        <end position="113"/>
    </location>
</feature>
<dbReference type="Proteomes" id="UP001278766">
    <property type="component" value="Unassembled WGS sequence"/>
</dbReference>